<dbReference type="EMBL" id="BCWF01000039">
    <property type="protein sequence ID" value="GAT31189.1"/>
    <property type="molecule type" value="Genomic_DNA"/>
</dbReference>
<dbReference type="GO" id="GO:0020037">
    <property type="term" value="F:heme binding"/>
    <property type="evidence" value="ECO:0007669"/>
    <property type="project" value="InterPro"/>
</dbReference>
<keyword evidence="6 8" id="KW-0408">Iron</keyword>
<keyword evidence="13" id="KW-1185">Reference proteome</keyword>
<evidence type="ECO:0000256" key="2">
    <source>
        <dbReference type="ARBA" id="ARBA00010617"/>
    </source>
</evidence>
<dbReference type="PANTHER" id="PTHR46300">
    <property type="entry name" value="P450, PUTATIVE (EUROFUNG)-RELATED-RELATED"/>
    <property type="match status" value="1"/>
</dbReference>
<evidence type="ECO:0000256" key="3">
    <source>
        <dbReference type="ARBA" id="ARBA00022617"/>
    </source>
</evidence>
<reference evidence="10" key="4">
    <citation type="submission" date="2021-02" db="EMBL/GenBank/DDBJ databases">
        <title>Aspergillus luchuensis mut. kawachii IFO 4304 genome sequence.</title>
        <authorList>
            <person name="Mori K."/>
            <person name="Kadooka C."/>
            <person name="Goto M."/>
            <person name="Futagami T."/>
        </authorList>
    </citation>
    <scope>NUCLEOTIDE SEQUENCE</scope>
    <source>
        <strain evidence="10">IFO 4308</strain>
    </source>
</reference>
<reference evidence="11 12" key="1">
    <citation type="journal article" date="2016" name="DNA Res.">
        <title>Genome sequence of Aspergillus luchuensis NBRC 4314.</title>
        <authorList>
            <person name="Yamada O."/>
            <person name="Machida M."/>
            <person name="Hosoyama A."/>
            <person name="Goto M."/>
            <person name="Takahashi T."/>
            <person name="Futagami T."/>
            <person name="Yamagata Y."/>
            <person name="Takeuchi M."/>
            <person name="Kobayashi T."/>
            <person name="Koike H."/>
            <person name="Abe K."/>
            <person name="Asai K."/>
            <person name="Arita M."/>
            <person name="Fujita N."/>
            <person name="Fukuda K."/>
            <person name="Higa K."/>
            <person name="Horikawa H."/>
            <person name="Ishikawa T."/>
            <person name="Jinno K."/>
            <person name="Kato Y."/>
            <person name="Kirimura K."/>
            <person name="Mizutani O."/>
            <person name="Nakasone K."/>
            <person name="Sano M."/>
            <person name="Shiraishi Y."/>
            <person name="Tsukahara M."/>
            <person name="Gomi K."/>
        </authorList>
    </citation>
    <scope>NUCLEOTIDE SEQUENCE [LARGE SCALE GENOMIC DNA]</scope>
    <source>
        <strain evidence="11 12">RIB 2604</strain>
    </source>
</reference>
<dbReference type="InterPro" id="IPR017972">
    <property type="entry name" value="Cyt_P450_CS"/>
</dbReference>
<dbReference type="GeneID" id="64962739"/>
<evidence type="ECO:0000256" key="7">
    <source>
        <dbReference type="ARBA" id="ARBA00023033"/>
    </source>
</evidence>
<comment type="cofactor">
    <cofactor evidence="1 8">
        <name>heme</name>
        <dbReference type="ChEBI" id="CHEBI:30413"/>
    </cofactor>
</comment>
<keyword evidence="3 8" id="KW-0349">Heme</keyword>
<evidence type="ECO:0000256" key="9">
    <source>
        <dbReference type="RuleBase" id="RU000461"/>
    </source>
</evidence>
<evidence type="ECO:0000313" key="12">
    <source>
        <dbReference type="Proteomes" id="UP000075230"/>
    </source>
</evidence>
<dbReference type="Gene3D" id="1.10.630.10">
    <property type="entry name" value="Cytochrome P450"/>
    <property type="match status" value="1"/>
</dbReference>
<dbReference type="Proteomes" id="UP000661280">
    <property type="component" value="Chromosome 5"/>
</dbReference>
<dbReference type="Proteomes" id="UP000075230">
    <property type="component" value="Unassembled WGS sequence"/>
</dbReference>
<comment type="similarity">
    <text evidence="2 9">Belongs to the cytochrome P450 family.</text>
</comment>
<proteinExistence type="inferred from homology"/>
<evidence type="ECO:0000256" key="4">
    <source>
        <dbReference type="ARBA" id="ARBA00022723"/>
    </source>
</evidence>
<reference evidence="10" key="3">
    <citation type="submission" date="2021-01" db="EMBL/GenBank/DDBJ databases">
        <authorList>
            <consortium name="Aspergillus luchuensis mut. kawachii IFO 4304 genome sequencing consortium"/>
            <person name="Kazuki M."/>
            <person name="Futagami T."/>
        </authorList>
    </citation>
    <scope>NUCLEOTIDE SEQUENCE</scope>
    <source>
        <strain evidence="10">IFO 4308</strain>
    </source>
</reference>
<keyword evidence="7 9" id="KW-0503">Monooxygenase</keyword>
<dbReference type="InterPro" id="IPR050364">
    <property type="entry name" value="Cytochrome_P450_fung"/>
</dbReference>
<dbReference type="PRINTS" id="PR00463">
    <property type="entry name" value="EP450I"/>
</dbReference>
<evidence type="ECO:0000256" key="1">
    <source>
        <dbReference type="ARBA" id="ARBA00001971"/>
    </source>
</evidence>
<dbReference type="OrthoDB" id="2789670at2759"/>
<feature type="binding site" description="axial binding residue" evidence="8">
    <location>
        <position position="341"/>
    </location>
    <ligand>
        <name>heme</name>
        <dbReference type="ChEBI" id="CHEBI:30413"/>
    </ligand>
    <ligandPart>
        <name>Fe</name>
        <dbReference type="ChEBI" id="CHEBI:18248"/>
    </ligandPart>
</feature>
<evidence type="ECO:0000313" key="13">
    <source>
        <dbReference type="Proteomes" id="UP000661280"/>
    </source>
</evidence>
<name>A0A146G263_ASPKA</name>
<organism evidence="11 12">
    <name type="scientific">Aspergillus kawachii</name>
    <name type="common">White koji mold</name>
    <name type="synonym">Aspergillus awamori var. kawachi</name>
    <dbReference type="NCBI Taxonomy" id="1069201"/>
    <lineage>
        <taxon>Eukaryota</taxon>
        <taxon>Fungi</taxon>
        <taxon>Dikarya</taxon>
        <taxon>Ascomycota</taxon>
        <taxon>Pezizomycotina</taxon>
        <taxon>Eurotiomycetes</taxon>
        <taxon>Eurotiomycetidae</taxon>
        <taxon>Eurotiales</taxon>
        <taxon>Aspergillaceae</taxon>
        <taxon>Aspergillus</taxon>
        <taxon>Aspergillus subgen. Circumdati</taxon>
    </lineage>
</organism>
<keyword evidence="4 8" id="KW-0479">Metal-binding</keyword>
<dbReference type="GO" id="GO:0005506">
    <property type="term" value="F:iron ion binding"/>
    <property type="evidence" value="ECO:0007669"/>
    <property type="project" value="InterPro"/>
</dbReference>
<dbReference type="RefSeq" id="XP_041545180.1">
    <property type="nucleotide sequence ID" value="XM_041691724.1"/>
</dbReference>
<dbReference type="InterPro" id="IPR036396">
    <property type="entry name" value="Cyt_P450_sf"/>
</dbReference>
<dbReference type="PROSITE" id="PS00086">
    <property type="entry name" value="CYTOCHROME_P450"/>
    <property type="match status" value="1"/>
</dbReference>
<dbReference type="AlphaFoldDB" id="A0A146G263"/>
<dbReference type="PRINTS" id="PR00385">
    <property type="entry name" value="P450"/>
</dbReference>
<evidence type="ECO:0000256" key="8">
    <source>
        <dbReference type="PIRSR" id="PIRSR602401-1"/>
    </source>
</evidence>
<dbReference type="CDD" id="cd11065">
    <property type="entry name" value="CYP64-like"/>
    <property type="match status" value="1"/>
</dbReference>
<dbReference type="SUPFAM" id="SSF48264">
    <property type="entry name" value="Cytochrome P450"/>
    <property type="match status" value="1"/>
</dbReference>
<dbReference type="PANTHER" id="PTHR46300:SF7">
    <property type="entry name" value="P450, PUTATIVE (EUROFUNG)-RELATED"/>
    <property type="match status" value="1"/>
</dbReference>
<dbReference type="EMBL" id="AP024429">
    <property type="protein sequence ID" value="BCS01418.1"/>
    <property type="molecule type" value="Genomic_DNA"/>
</dbReference>
<dbReference type="InterPro" id="IPR002401">
    <property type="entry name" value="Cyt_P450_E_grp-I"/>
</dbReference>
<dbReference type="KEGG" id="aluc:AKAW2_51759A"/>
<gene>
    <name evidence="10" type="ORF">AKAW2_51759A</name>
    <name evidence="11" type="ORF">RIB2604_04000360</name>
</gene>
<dbReference type="InterPro" id="IPR001128">
    <property type="entry name" value="Cyt_P450"/>
</dbReference>
<keyword evidence="5 9" id="KW-0560">Oxidoreductase</keyword>
<evidence type="ECO:0000256" key="6">
    <source>
        <dbReference type="ARBA" id="ARBA00023004"/>
    </source>
</evidence>
<dbReference type="GO" id="GO:0004497">
    <property type="term" value="F:monooxygenase activity"/>
    <property type="evidence" value="ECO:0007669"/>
    <property type="project" value="UniProtKB-KW"/>
</dbReference>
<sequence>MEFGHKLCGHENLLAVRKYDETYRRQRKLINRQLGTKSDAEPYHDMMEAEAGRFLVRSLEKPKGLMQHLRTATGATILRLTYGYCIQTNEEDPLVDLVERVTRNISDAFMPMAWLIDIIPAVQCLPDGFPGTAFKETARQWNSFSQEVADIPYSFVRNQMKIGSPRPSYISRILEERSSSGTGVSTLSPPEEEAVKWSAATLYYAGSDTTVSALKSFILAMVMFPDVQRKAQEEIDMVTECNSLPQFEDRDKLPYLEAVIKEVYRWSVVVPMGFPHVLEEDMVYNGYFIPKGTYLLPATWWFCHDPEVYTNPAVFNPDRFLKPRDEPDPRAVIFGFGRRKCPGRYITESSIFITIAQTLAAFRIKNAVDIQGFEIPVELDVTPSLISHPKDFLYDIVPKSPKHEQLIQAINTEHSYEKGDTSLLDKARTNKLTNLLRSRAWDGPLESL</sequence>
<dbReference type="GO" id="GO:0016705">
    <property type="term" value="F:oxidoreductase activity, acting on paired donors, with incorporation or reduction of molecular oxygen"/>
    <property type="evidence" value="ECO:0007669"/>
    <property type="project" value="InterPro"/>
</dbReference>
<protein>
    <submittedName>
        <fullName evidence="11">O-methylsterigmatocystin oxidoreductase</fullName>
    </submittedName>
</protein>
<reference evidence="12" key="2">
    <citation type="submission" date="2016-02" db="EMBL/GenBank/DDBJ databases">
        <title>Genome sequencing of Aspergillus luchuensis NBRC 4314.</title>
        <authorList>
            <person name="Yamada O."/>
        </authorList>
    </citation>
    <scope>NUCLEOTIDE SEQUENCE [LARGE SCALE GENOMIC DNA]</scope>
    <source>
        <strain evidence="12">RIB 2604</strain>
    </source>
</reference>
<evidence type="ECO:0000313" key="11">
    <source>
        <dbReference type="EMBL" id="GAT31189.1"/>
    </source>
</evidence>
<evidence type="ECO:0000256" key="5">
    <source>
        <dbReference type="ARBA" id="ARBA00023002"/>
    </source>
</evidence>
<dbReference type="VEuPathDB" id="FungiDB:ASPFODRAFT_713607"/>
<accession>A0A146G263</accession>
<evidence type="ECO:0000313" key="10">
    <source>
        <dbReference type="EMBL" id="BCS01418.1"/>
    </source>
</evidence>
<dbReference type="Pfam" id="PF00067">
    <property type="entry name" value="p450"/>
    <property type="match status" value="1"/>
</dbReference>